<evidence type="ECO:0000313" key="2">
    <source>
        <dbReference type="Proteomes" id="UP000027920"/>
    </source>
</evidence>
<dbReference type="PANTHER" id="PTHR37852">
    <property type="entry name" value="YALI0B21208P"/>
    <property type="match status" value="1"/>
</dbReference>
<evidence type="ECO:0000313" key="1">
    <source>
        <dbReference type="EMBL" id="KEF57152.1"/>
    </source>
</evidence>
<sequence>MGTAFIPGFVLGATKGATVGGDLFRAENAHRLPTEKNGWYQYHKTKNYRAMISGLKAGTRYGAVCTGWWSLFMVTEELIDRSRARLFEERDDDRVPGQRDVASTVVAAMAVSGVYSWTNGLDYFAAAKVARTALRFSFAYGFLQDLVASFRGKPPAYIAWLGG</sequence>
<dbReference type="RefSeq" id="XP_013259742.1">
    <property type="nucleotide sequence ID" value="XM_013404288.1"/>
</dbReference>
<gene>
    <name evidence="1" type="ORF">A1O9_07342</name>
</gene>
<dbReference type="OrthoDB" id="5584028at2759"/>
<dbReference type="STRING" id="1182545.A0A072PBL3"/>
<dbReference type="EMBL" id="AMGV01000005">
    <property type="protein sequence ID" value="KEF57152.1"/>
    <property type="molecule type" value="Genomic_DNA"/>
</dbReference>
<name>A0A072PBL3_9EURO</name>
<dbReference type="GeneID" id="25282256"/>
<dbReference type="AlphaFoldDB" id="A0A072PBL3"/>
<organism evidence="1 2">
    <name type="scientific">Exophiala aquamarina CBS 119918</name>
    <dbReference type="NCBI Taxonomy" id="1182545"/>
    <lineage>
        <taxon>Eukaryota</taxon>
        <taxon>Fungi</taxon>
        <taxon>Dikarya</taxon>
        <taxon>Ascomycota</taxon>
        <taxon>Pezizomycotina</taxon>
        <taxon>Eurotiomycetes</taxon>
        <taxon>Chaetothyriomycetidae</taxon>
        <taxon>Chaetothyriales</taxon>
        <taxon>Herpotrichiellaceae</taxon>
        <taxon>Exophiala</taxon>
    </lineage>
</organism>
<dbReference type="Proteomes" id="UP000027920">
    <property type="component" value="Unassembled WGS sequence"/>
</dbReference>
<reference evidence="1 2" key="1">
    <citation type="submission" date="2013-03" db="EMBL/GenBank/DDBJ databases">
        <title>The Genome Sequence of Exophiala aquamarina CBS 119918.</title>
        <authorList>
            <consortium name="The Broad Institute Genomics Platform"/>
            <person name="Cuomo C."/>
            <person name="de Hoog S."/>
            <person name="Gorbushina A."/>
            <person name="Walker B."/>
            <person name="Young S.K."/>
            <person name="Zeng Q."/>
            <person name="Gargeya S."/>
            <person name="Fitzgerald M."/>
            <person name="Haas B."/>
            <person name="Abouelleil A."/>
            <person name="Allen A.W."/>
            <person name="Alvarado L."/>
            <person name="Arachchi H.M."/>
            <person name="Berlin A.M."/>
            <person name="Chapman S.B."/>
            <person name="Gainer-Dewar J."/>
            <person name="Goldberg J."/>
            <person name="Griggs A."/>
            <person name="Gujja S."/>
            <person name="Hansen M."/>
            <person name="Howarth C."/>
            <person name="Imamovic A."/>
            <person name="Ireland A."/>
            <person name="Larimer J."/>
            <person name="McCowan C."/>
            <person name="Murphy C."/>
            <person name="Pearson M."/>
            <person name="Poon T.W."/>
            <person name="Priest M."/>
            <person name="Roberts A."/>
            <person name="Saif S."/>
            <person name="Shea T."/>
            <person name="Sisk P."/>
            <person name="Sykes S."/>
            <person name="Wortman J."/>
            <person name="Nusbaum C."/>
            <person name="Birren B."/>
        </authorList>
    </citation>
    <scope>NUCLEOTIDE SEQUENCE [LARGE SCALE GENOMIC DNA]</scope>
    <source>
        <strain evidence="1 2">CBS 119918</strain>
    </source>
</reference>
<dbReference type="PANTHER" id="PTHR37852:SF1">
    <property type="entry name" value="HIG1 DOMAIN-CONTAINING PROTEIN"/>
    <property type="match status" value="1"/>
</dbReference>
<proteinExistence type="predicted"/>
<protein>
    <submittedName>
        <fullName evidence="1">Uncharacterized protein</fullName>
    </submittedName>
</protein>
<dbReference type="VEuPathDB" id="FungiDB:A1O9_07342"/>
<comment type="caution">
    <text evidence="1">The sequence shown here is derived from an EMBL/GenBank/DDBJ whole genome shotgun (WGS) entry which is preliminary data.</text>
</comment>
<keyword evidence="2" id="KW-1185">Reference proteome</keyword>
<accession>A0A072PBL3</accession>
<dbReference type="HOGENOM" id="CLU_085417_0_0_1"/>